<name>K2RUP4_METFP</name>
<sequence>MKIAVFHNLPSGGAKRALYNNVDFLAKNHEVDVFIPSTANEDYLPLKDIVDNLNIFEVKNTIPGFFVSALKYFPDTIPITDLEKTQKNIAEAVNKGDYDVVLCEQDRHTMAPFFLKYIKKPHVYYCQQTFLFRNEISRILFEKAGLRTTNNLGSFRLKLYGSRMISLDRKLSEYSKYTVVNSFFSHEAILKSYAQNSFVSYLGVDTDLFRPIEIPKENFVLSVGQCLPEKGFDFIIKSLAKIESAIRPELIIVSDQGNIPWKEYLVNLASQLDVKIKMLSLISDDELVLLYNQAKIVVYASYLEPFGLVPVEAMSCGTPVVAVKEGGVRESVIHDYTGILTDRDEVLFSKEISKLLLDPSKIEKLSENSIKVVNNFWTFENSGKRLLNHLNRAMDFSDE</sequence>
<dbReference type="PANTHER" id="PTHR45947:SF3">
    <property type="entry name" value="SULFOQUINOVOSYL TRANSFERASE SQD2"/>
    <property type="match status" value="1"/>
</dbReference>
<dbReference type="InterPro" id="IPR050194">
    <property type="entry name" value="Glycosyltransferase_grp1"/>
</dbReference>
<dbReference type="AlphaFoldDB" id="K2RUP4"/>
<dbReference type="SUPFAM" id="SSF53756">
    <property type="entry name" value="UDP-Glycosyltransferase/glycogen phosphorylase"/>
    <property type="match status" value="1"/>
</dbReference>
<dbReference type="CDD" id="cd03801">
    <property type="entry name" value="GT4_PimA-like"/>
    <property type="match status" value="1"/>
</dbReference>
<dbReference type="InterPro" id="IPR001296">
    <property type="entry name" value="Glyco_trans_1"/>
</dbReference>
<reference evidence="2 3" key="1">
    <citation type="journal article" date="2012" name="J. Bacteriol.">
        <title>Draft genome sequence of Methanobacterium formicicum DSM 3637, an archaebacterium isolated from the methane producer amoeba Pelomyxa palustris.</title>
        <authorList>
            <person name="Gutierrez G."/>
        </authorList>
    </citation>
    <scope>NUCLEOTIDE SEQUENCE [LARGE SCALE GENOMIC DNA]</scope>
    <source>
        <strain evidence="3">DSM 3637 / PP1</strain>
    </source>
</reference>
<dbReference type="Proteomes" id="UP000007360">
    <property type="component" value="Unassembled WGS sequence"/>
</dbReference>
<gene>
    <name evidence="2" type="ORF">A994_03368</name>
</gene>
<organism evidence="2 3">
    <name type="scientific">Methanobacterium formicicum (strain DSM 3637 / PP1)</name>
    <dbReference type="NCBI Taxonomy" id="1204725"/>
    <lineage>
        <taxon>Archaea</taxon>
        <taxon>Methanobacteriati</taxon>
        <taxon>Methanobacteriota</taxon>
        <taxon>Methanomada group</taxon>
        <taxon>Methanobacteria</taxon>
        <taxon>Methanobacteriales</taxon>
        <taxon>Methanobacteriaceae</taxon>
        <taxon>Methanobacterium</taxon>
    </lineage>
</organism>
<dbReference type="RefSeq" id="WP_004029876.1">
    <property type="nucleotide sequence ID" value="NZ_AMPO01000002.1"/>
</dbReference>
<evidence type="ECO:0000313" key="3">
    <source>
        <dbReference type="Proteomes" id="UP000007360"/>
    </source>
</evidence>
<feature type="domain" description="Glycosyl transferase family 1" evidence="1">
    <location>
        <begin position="211"/>
        <end position="371"/>
    </location>
</feature>
<evidence type="ECO:0000313" key="2">
    <source>
        <dbReference type="EMBL" id="EKF86490.1"/>
    </source>
</evidence>
<proteinExistence type="predicted"/>
<keyword evidence="2" id="KW-0808">Transferase</keyword>
<dbReference type="Gene3D" id="3.40.50.2000">
    <property type="entry name" value="Glycogen Phosphorylase B"/>
    <property type="match status" value="2"/>
</dbReference>
<dbReference type="GO" id="GO:0016757">
    <property type="term" value="F:glycosyltransferase activity"/>
    <property type="evidence" value="ECO:0007669"/>
    <property type="project" value="InterPro"/>
</dbReference>
<dbReference type="OrthoDB" id="132546at2157"/>
<accession>K2RUP4</accession>
<evidence type="ECO:0000259" key="1">
    <source>
        <dbReference type="Pfam" id="PF00534"/>
    </source>
</evidence>
<comment type="caution">
    <text evidence="2">The sequence shown here is derived from an EMBL/GenBank/DDBJ whole genome shotgun (WGS) entry which is preliminary data.</text>
</comment>
<dbReference type="PANTHER" id="PTHR45947">
    <property type="entry name" value="SULFOQUINOVOSYL TRANSFERASE SQD2"/>
    <property type="match status" value="1"/>
</dbReference>
<dbReference type="PATRIC" id="fig|1204725.3.peg.677"/>
<dbReference type="EMBL" id="AMPO01000002">
    <property type="protein sequence ID" value="EKF86490.1"/>
    <property type="molecule type" value="Genomic_DNA"/>
</dbReference>
<dbReference type="Pfam" id="PF00534">
    <property type="entry name" value="Glycos_transf_1"/>
    <property type="match status" value="1"/>
</dbReference>
<keyword evidence="3" id="KW-1185">Reference proteome</keyword>
<protein>
    <submittedName>
        <fullName evidence="2">Group 1 glycosyl transferase</fullName>
    </submittedName>
</protein>